<sequence length="84" mass="9335">MRDQQTTMGKVMVLERKCADRAVKLRSALEVQLSGGVSTSDVWDRTVSFFAVKKALIFHNGYSKSSREALRLFPSAADDVLPLC</sequence>
<comment type="caution">
    <text evidence="1">The sequence shown here is derived from an EMBL/GenBank/DDBJ whole genome shotgun (WGS) entry which is preliminary data.</text>
</comment>
<dbReference type="AlphaFoldDB" id="A0A5C6MPY4"/>
<dbReference type="Proteomes" id="UP000324091">
    <property type="component" value="Chromosome 8"/>
</dbReference>
<accession>A0A5C6MPY4</accession>
<evidence type="ECO:0000313" key="1">
    <source>
        <dbReference type="EMBL" id="TWW56458.1"/>
    </source>
</evidence>
<protein>
    <submittedName>
        <fullName evidence="1">Uncharacterized protein</fullName>
    </submittedName>
</protein>
<reference evidence="1 2" key="1">
    <citation type="submission" date="2019-04" db="EMBL/GenBank/DDBJ databases">
        <title>Chromosome genome assembly for Takifugu flavidus.</title>
        <authorList>
            <person name="Xiao S."/>
        </authorList>
    </citation>
    <scope>NUCLEOTIDE SEQUENCE [LARGE SCALE GENOMIC DNA]</scope>
    <source>
        <strain evidence="1">HTHZ2018</strain>
        <tissue evidence="1">Muscle</tissue>
    </source>
</reference>
<keyword evidence="2" id="KW-1185">Reference proteome</keyword>
<proteinExistence type="predicted"/>
<organism evidence="1 2">
    <name type="scientific">Takifugu flavidus</name>
    <name type="common">sansaifugu</name>
    <dbReference type="NCBI Taxonomy" id="433684"/>
    <lineage>
        <taxon>Eukaryota</taxon>
        <taxon>Metazoa</taxon>
        <taxon>Chordata</taxon>
        <taxon>Craniata</taxon>
        <taxon>Vertebrata</taxon>
        <taxon>Euteleostomi</taxon>
        <taxon>Actinopterygii</taxon>
        <taxon>Neopterygii</taxon>
        <taxon>Teleostei</taxon>
        <taxon>Neoteleostei</taxon>
        <taxon>Acanthomorphata</taxon>
        <taxon>Eupercaria</taxon>
        <taxon>Tetraodontiformes</taxon>
        <taxon>Tetradontoidea</taxon>
        <taxon>Tetraodontidae</taxon>
        <taxon>Takifugu</taxon>
    </lineage>
</organism>
<name>A0A5C6MPY4_9TELE</name>
<dbReference type="EMBL" id="RHFK02000021">
    <property type="protein sequence ID" value="TWW56458.1"/>
    <property type="molecule type" value="Genomic_DNA"/>
</dbReference>
<gene>
    <name evidence="1" type="ORF">D4764_08G0004450</name>
</gene>
<evidence type="ECO:0000313" key="2">
    <source>
        <dbReference type="Proteomes" id="UP000324091"/>
    </source>
</evidence>